<sequence>MTWIQKLMHKFLCRSKGHSQVRDWTPPTFPTLSPCDRCGLVIYQQWTPPSLLNILFSGK</sequence>
<proteinExistence type="predicted"/>
<protein>
    <submittedName>
        <fullName evidence="1">Uncharacterized protein</fullName>
    </submittedName>
</protein>
<organism evidence="1">
    <name type="scientific">marine sediment metagenome</name>
    <dbReference type="NCBI Taxonomy" id="412755"/>
    <lineage>
        <taxon>unclassified sequences</taxon>
        <taxon>metagenomes</taxon>
        <taxon>ecological metagenomes</taxon>
    </lineage>
</organism>
<reference evidence="1" key="1">
    <citation type="journal article" date="2015" name="Nature">
        <title>Complex archaea that bridge the gap between prokaryotes and eukaryotes.</title>
        <authorList>
            <person name="Spang A."/>
            <person name="Saw J.H."/>
            <person name="Jorgensen S.L."/>
            <person name="Zaremba-Niedzwiedzka K."/>
            <person name="Martijn J."/>
            <person name="Lind A.E."/>
            <person name="van Eijk R."/>
            <person name="Schleper C."/>
            <person name="Guy L."/>
            <person name="Ettema T.J."/>
        </authorList>
    </citation>
    <scope>NUCLEOTIDE SEQUENCE</scope>
</reference>
<name>A0A0F9GGP2_9ZZZZ</name>
<gene>
    <name evidence="1" type="ORF">LCGC14_2186310</name>
</gene>
<accession>A0A0F9GGP2</accession>
<dbReference type="AlphaFoldDB" id="A0A0F9GGP2"/>
<evidence type="ECO:0000313" key="1">
    <source>
        <dbReference type="EMBL" id="KKL62327.1"/>
    </source>
</evidence>
<dbReference type="EMBL" id="LAZR01028525">
    <property type="protein sequence ID" value="KKL62327.1"/>
    <property type="molecule type" value="Genomic_DNA"/>
</dbReference>
<comment type="caution">
    <text evidence="1">The sequence shown here is derived from an EMBL/GenBank/DDBJ whole genome shotgun (WGS) entry which is preliminary data.</text>
</comment>